<keyword evidence="1" id="KW-0812">Transmembrane</keyword>
<accession>A0A4Y2G6F2</accession>
<feature type="transmembrane region" description="Helical" evidence="1">
    <location>
        <begin position="69"/>
        <end position="92"/>
    </location>
</feature>
<evidence type="ECO:0000313" key="3">
    <source>
        <dbReference type="EMBL" id="GBN69791.1"/>
    </source>
</evidence>
<name>A0A4Y2G6F2_ARAVE</name>
<organism evidence="2 4">
    <name type="scientific">Araneus ventricosus</name>
    <name type="common">Orbweaver spider</name>
    <name type="synonym">Epeira ventricosa</name>
    <dbReference type="NCBI Taxonomy" id="182803"/>
    <lineage>
        <taxon>Eukaryota</taxon>
        <taxon>Metazoa</taxon>
        <taxon>Ecdysozoa</taxon>
        <taxon>Arthropoda</taxon>
        <taxon>Chelicerata</taxon>
        <taxon>Arachnida</taxon>
        <taxon>Araneae</taxon>
        <taxon>Araneomorphae</taxon>
        <taxon>Entelegynae</taxon>
        <taxon>Araneoidea</taxon>
        <taxon>Araneidae</taxon>
        <taxon>Araneus</taxon>
    </lineage>
</organism>
<evidence type="ECO:0000313" key="4">
    <source>
        <dbReference type="Proteomes" id="UP000499080"/>
    </source>
</evidence>
<protein>
    <submittedName>
        <fullName evidence="2">Uncharacterized protein</fullName>
    </submittedName>
</protein>
<evidence type="ECO:0000256" key="1">
    <source>
        <dbReference type="SAM" id="Phobius"/>
    </source>
</evidence>
<dbReference type="AlphaFoldDB" id="A0A4Y2G6F2"/>
<dbReference type="EMBL" id="BGPR01142100">
    <property type="protein sequence ID" value="GBN69791.1"/>
    <property type="molecule type" value="Genomic_DNA"/>
</dbReference>
<keyword evidence="1" id="KW-0472">Membrane</keyword>
<keyword evidence="1" id="KW-1133">Transmembrane helix</keyword>
<keyword evidence="4" id="KW-1185">Reference proteome</keyword>
<evidence type="ECO:0000313" key="2">
    <source>
        <dbReference type="EMBL" id="GBM48827.1"/>
    </source>
</evidence>
<gene>
    <name evidence="3" type="ORF">AVEN_186042_1</name>
    <name evidence="2" type="ORF">AVEN_18759_1</name>
</gene>
<feature type="transmembrane region" description="Helical" evidence="1">
    <location>
        <begin position="104"/>
        <end position="123"/>
    </location>
</feature>
<reference evidence="2 4" key="1">
    <citation type="journal article" date="2019" name="Sci. Rep.">
        <title>Orb-weaving spider Araneus ventricosus genome elucidates the spidroin gene catalogue.</title>
        <authorList>
            <person name="Kono N."/>
            <person name="Nakamura H."/>
            <person name="Ohtoshi R."/>
            <person name="Moran D.A.P."/>
            <person name="Shinohara A."/>
            <person name="Yoshida Y."/>
            <person name="Fujiwara M."/>
            <person name="Mori M."/>
            <person name="Tomita M."/>
            <person name="Arakawa K."/>
        </authorList>
    </citation>
    <scope>NUCLEOTIDE SEQUENCE [LARGE SCALE GENOMIC DNA]</scope>
</reference>
<dbReference type="Proteomes" id="UP000499080">
    <property type="component" value="Unassembled WGS sequence"/>
</dbReference>
<comment type="caution">
    <text evidence="2">The sequence shown here is derived from an EMBL/GenBank/DDBJ whole genome shotgun (WGS) entry which is preliminary data.</text>
</comment>
<sequence length="128" mass="14734">MTRTTPELEAPLQASATARGLLGPLRMTKREAVPMHGESSMEWGFEPESLQPQSRDLITRLPQPRELKWILFSLEFSNYMLEIFIIFIQALQLQTVLCLAFGRILFQIIILNSSHLIFSYKYYVSGLV</sequence>
<proteinExistence type="predicted"/>
<dbReference type="EMBL" id="BGPR01001229">
    <property type="protein sequence ID" value="GBM48827.1"/>
    <property type="molecule type" value="Genomic_DNA"/>
</dbReference>